<proteinExistence type="predicted"/>
<organism evidence="1 2">
    <name type="scientific">Mucuna pruriens</name>
    <name type="common">Velvet bean</name>
    <name type="synonym">Dolichos pruriens</name>
    <dbReference type="NCBI Taxonomy" id="157652"/>
    <lineage>
        <taxon>Eukaryota</taxon>
        <taxon>Viridiplantae</taxon>
        <taxon>Streptophyta</taxon>
        <taxon>Embryophyta</taxon>
        <taxon>Tracheophyta</taxon>
        <taxon>Spermatophyta</taxon>
        <taxon>Magnoliopsida</taxon>
        <taxon>eudicotyledons</taxon>
        <taxon>Gunneridae</taxon>
        <taxon>Pentapetalae</taxon>
        <taxon>rosids</taxon>
        <taxon>fabids</taxon>
        <taxon>Fabales</taxon>
        <taxon>Fabaceae</taxon>
        <taxon>Papilionoideae</taxon>
        <taxon>50 kb inversion clade</taxon>
        <taxon>NPAAA clade</taxon>
        <taxon>indigoferoid/millettioid clade</taxon>
        <taxon>Phaseoleae</taxon>
        <taxon>Mucuna</taxon>
    </lineage>
</organism>
<sequence length="102" mass="11955">MKDSKIVYVVAKGDKYVKRVMLYWKRRRDYMLTYHKFDSLEIIGYYDSKFSRCLDSKLSTSGYIYMLARGTISCKFAEQTLVASLTTTTKFVACYKATNHEL</sequence>
<dbReference type="OrthoDB" id="3594866at2759"/>
<dbReference type="EMBL" id="QJKJ01012630">
    <property type="protein sequence ID" value="RDX68238.1"/>
    <property type="molecule type" value="Genomic_DNA"/>
</dbReference>
<evidence type="ECO:0000313" key="2">
    <source>
        <dbReference type="Proteomes" id="UP000257109"/>
    </source>
</evidence>
<name>A0A371EQA5_MUCPR</name>
<feature type="non-terminal residue" evidence="1">
    <location>
        <position position="102"/>
    </location>
</feature>
<evidence type="ECO:0008006" key="3">
    <source>
        <dbReference type="Google" id="ProtNLM"/>
    </source>
</evidence>
<gene>
    <name evidence="1" type="ORF">CR513_52796</name>
</gene>
<dbReference type="AlphaFoldDB" id="A0A371EQA5"/>
<protein>
    <recommendedName>
        <fullName evidence="3">Copia protein</fullName>
    </recommendedName>
</protein>
<comment type="caution">
    <text evidence="1">The sequence shown here is derived from an EMBL/GenBank/DDBJ whole genome shotgun (WGS) entry which is preliminary data.</text>
</comment>
<evidence type="ECO:0000313" key="1">
    <source>
        <dbReference type="EMBL" id="RDX68238.1"/>
    </source>
</evidence>
<keyword evidence="2" id="KW-1185">Reference proteome</keyword>
<accession>A0A371EQA5</accession>
<dbReference type="Proteomes" id="UP000257109">
    <property type="component" value="Unassembled WGS sequence"/>
</dbReference>
<reference evidence="1" key="1">
    <citation type="submission" date="2018-05" db="EMBL/GenBank/DDBJ databases">
        <title>Draft genome of Mucuna pruriens seed.</title>
        <authorList>
            <person name="Nnadi N.E."/>
            <person name="Vos R."/>
            <person name="Hasami M.H."/>
            <person name="Devisetty U.K."/>
            <person name="Aguiy J.C."/>
        </authorList>
    </citation>
    <scope>NUCLEOTIDE SEQUENCE [LARGE SCALE GENOMIC DNA]</scope>
    <source>
        <strain evidence="1">JCA_2017</strain>
    </source>
</reference>